<comment type="subunit">
    <text evidence="10">Component of an histone acetyltransferase complex. Interacts with H3K4me3 and to a lesser extent with H3K4me2.</text>
</comment>
<dbReference type="InterPro" id="IPR001965">
    <property type="entry name" value="Znf_PHD"/>
</dbReference>
<keyword evidence="3 8" id="KW-0479">Metal-binding</keyword>
<feature type="binding site" evidence="8">
    <location>
        <position position="760"/>
    </location>
    <ligand>
        <name>Zn(2+)</name>
        <dbReference type="ChEBI" id="CHEBI:29105"/>
        <label>2</label>
    </ligand>
</feature>
<dbReference type="Proteomes" id="UP000799757">
    <property type="component" value="Unassembled WGS sequence"/>
</dbReference>
<dbReference type="GO" id="GO:0005634">
    <property type="term" value="C:nucleus"/>
    <property type="evidence" value="ECO:0007669"/>
    <property type="project" value="UniProtKB-SubCell"/>
</dbReference>
<dbReference type="InterPro" id="IPR011011">
    <property type="entry name" value="Znf_FYVE_PHD"/>
</dbReference>
<dbReference type="InterPro" id="IPR019786">
    <property type="entry name" value="Zinc_finger_PHD-type_CS"/>
</dbReference>
<dbReference type="GO" id="GO:0004402">
    <property type="term" value="F:histone acetyltransferase activity"/>
    <property type="evidence" value="ECO:0007669"/>
    <property type="project" value="TreeGrafter"/>
</dbReference>
<feature type="domain" description="PHD-type" evidence="12">
    <location>
        <begin position="711"/>
        <end position="763"/>
    </location>
</feature>
<comment type="domain">
    <text evidence="10">The PHD-type zinc finger mediates the binding to H3K4me3.</text>
</comment>
<keyword evidence="6 10" id="KW-0539">Nucleus</keyword>
<protein>
    <recommendedName>
        <fullName evidence="10">Chromatin modification-related protein</fullName>
    </recommendedName>
</protein>
<evidence type="ECO:0000313" key="14">
    <source>
        <dbReference type="Proteomes" id="UP000799757"/>
    </source>
</evidence>
<dbReference type="GO" id="GO:0006355">
    <property type="term" value="P:regulation of DNA-templated transcription"/>
    <property type="evidence" value="ECO:0007669"/>
    <property type="project" value="TreeGrafter"/>
</dbReference>
<dbReference type="PANTHER" id="PTHR10333:SF94">
    <property type="entry name" value="FINGER DOMAIN PROTEIN, PUTATIVE (AFU_ORTHOLOGUE AFUA_3G11940)-RELATED"/>
    <property type="match status" value="1"/>
</dbReference>
<comment type="function">
    <text evidence="10">Component of an histone acetyltransferase complex.</text>
</comment>
<evidence type="ECO:0000259" key="12">
    <source>
        <dbReference type="PROSITE" id="PS50016"/>
    </source>
</evidence>
<feature type="compositionally biased region" description="Basic and acidic residues" evidence="11">
    <location>
        <begin position="625"/>
        <end position="640"/>
    </location>
</feature>
<dbReference type="InterPro" id="IPR019787">
    <property type="entry name" value="Znf_PHD-finger"/>
</dbReference>
<feature type="site" description="Histone H3K4me3 binding" evidence="7">
    <location>
        <position position="728"/>
    </location>
</feature>
<feature type="compositionally biased region" description="Low complexity" evidence="11">
    <location>
        <begin position="322"/>
        <end position="332"/>
    </location>
</feature>
<feature type="binding site" evidence="8">
    <location>
        <position position="727"/>
    </location>
    <ligand>
        <name>Zn(2+)</name>
        <dbReference type="ChEBI" id="CHEBI:29105"/>
        <label>2</label>
    </ligand>
</feature>
<keyword evidence="10" id="KW-0156">Chromatin regulator</keyword>
<feature type="binding site" evidence="8">
    <location>
        <position position="714"/>
    </location>
    <ligand>
        <name>Zn(2+)</name>
        <dbReference type="ChEBI" id="CHEBI:29105"/>
        <label>1</label>
    </ligand>
</feature>
<dbReference type="SMART" id="SM01408">
    <property type="entry name" value="ING"/>
    <property type="match status" value="1"/>
</dbReference>
<evidence type="ECO:0000256" key="3">
    <source>
        <dbReference type="ARBA" id="ARBA00022723"/>
    </source>
</evidence>
<feature type="region of interest" description="Disordered" evidence="11">
    <location>
        <begin position="1"/>
        <end position="20"/>
    </location>
</feature>
<dbReference type="AlphaFoldDB" id="A0A6A6XM18"/>
<feature type="compositionally biased region" description="Pro residues" evidence="11">
    <location>
        <begin position="129"/>
        <end position="141"/>
    </location>
</feature>
<dbReference type="SMART" id="SM00249">
    <property type="entry name" value="PHD"/>
    <property type="match status" value="1"/>
</dbReference>
<evidence type="ECO:0000256" key="1">
    <source>
        <dbReference type="ARBA" id="ARBA00004123"/>
    </source>
</evidence>
<dbReference type="SUPFAM" id="SSF57903">
    <property type="entry name" value="FYVE/PHD zinc finger"/>
    <property type="match status" value="1"/>
</dbReference>
<comment type="similarity">
    <text evidence="2 10">Belongs to the ING family.</text>
</comment>
<dbReference type="PROSITE" id="PS01359">
    <property type="entry name" value="ZF_PHD_1"/>
    <property type="match status" value="1"/>
</dbReference>
<evidence type="ECO:0000256" key="9">
    <source>
        <dbReference type="PROSITE-ProRule" id="PRU00146"/>
    </source>
</evidence>
<keyword evidence="5 8" id="KW-0862">Zinc</keyword>
<dbReference type="InterPro" id="IPR013083">
    <property type="entry name" value="Znf_RING/FYVE/PHD"/>
</dbReference>
<feature type="site" description="Histone H3K4me3 binding" evidence="7">
    <location>
        <position position="713"/>
    </location>
</feature>
<feature type="compositionally biased region" description="Acidic residues" evidence="11">
    <location>
        <begin position="700"/>
        <end position="709"/>
    </location>
</feature>
<dbReference type="CDD" id="cd15505">
    <property type="entry name" value="PHD_ING"/>
    <property type="match status" value="1"/>
</dbReference>
<dbReference type="Pfam" id="PF00628">
    <property type="entry name" value="PHD"/>
    <property type="match status" value="1"/>
</dbReference>
<dbReference type="EMBL" id="MU001810">
    <property type="protein sequence ID" value="KAF2797274.1"/>
    <property type="molecule type" value="Genomic_DNA"/>
</dbReference>
<evidence type="ECO:0000256" key="4">
    <source>
        <dbReference type="ARBA" id="ARBA00022771"/>
    </source>
</evidence>
<dbReference type="Pfam" id="PF12998">
    <property type="entry name" value="ING"/>
    <property type="match status" value="1"/>
</dbReference>
<dbReference type="GO" id="GO:0008270">
    <property type="term" value="F:zinc ion binding"/>
    <property type="evidence" value="ECO:0007669"/>
    <property type="project" value="UniProtKB-KW"/>
</dbReference>
<reference evidence="13" key="1">
    <citation type="journal article" date="2020" name="Stud. Mycol.">
        <title>101 Dothideomycetes genomes: a test case for predicting lifestyles and emergence of pathogens.</title>
        <authorList>
            <person name="Haridas S."/>
            <person name="Albert R."/>
            <person name="Binder M."/>
            <person name="Bloem J."/>
            <person name="Labutti K."/>
            <person name="Salamov A."/>
            <person name="Andreopoulos B."/>
            <person name="Baker S."/>
            <person name="Barry K."/>
            <person name="Bills G."/>
            <person name="Bluhm B."/>
            <person name="Cannon C."/>
            <person name="Castanera R."/>
            <person name="Culley D."/>
            <person name="Daum C."/>
            <person name="Ezra D."/>
            <person name="Gonzalez J."/>
            <person name="Henrissat B."/>
            <person name="Kuo A."/>
            <person name="Liang C."/>
            <person name="Lipzen A."/>
            <person name="Lutzoni F."/>
            <person name="Magnuson J."/>
            <person name="Mondo S."/>
            <person name="Nolan M."/>
            <person name="Ohm R."/>
            <person name="Pangilinan J."/>
            <person name="Park H.-J."/>
            <person name="Ramirez L."/>
            <person name="Alfaro M."/>
            <person name="Sun H."/>
            <person name="Tritt A."/>
            <person name="Yoshinaga Y."/>
            <person name="Zwiers L.-H."/>
            <person name="Turgeon B."/>
            <person name="Goodwin S."/>
            <person name="Spatafora J."/>
            <person name="Crous P."/>
            <person name="Grigoriev I."/>
        </authorList>
    </citation>
    <scope>NUCLEOTIDE SEQUENCE</scope>
    <source>
        <strain evidence="13">CBS 109.77</strain>
    </source>
</reference>
<dbReference type="Gene3D" id="3.30.40.10">
    <property type="entry name" value="Zinc/RING finger domain, C3HC4 (zinc finger)"/>
    <property type="match status" value="1"/>
</dbReference>
<comment type="subcellular location">
    <subcellularLocation>
        <location evidence="1 10">Nucleus</location>
    </subcellularLocation>
</comment>
<feature type="site" description="Histone H3K4me3 binding" evidence="7">
    <location>
        <position position="735"/>
    </location>
</feature>
<evidence type="ECO:0000256" key="5">
    <source>
        <dbReference type="ARBA" id="ARBA00022833"/>
    </source>
</evidence>
<feature type="compositionally biased region" description="Low complexity" evidence="11">
    <location>
        <begin position="439"/>
        <end position="450"/>
    </location>
</feature>
<evidence type="ECO:0000313" key="13">
    <source>
        <dbReference type="EMBL" id="KAF2797274.1"/>
    </source>
</evidence>
<feature type="region of interest" description="Disordered" evidence="11">
    <location>
        <begin position="497"/>
        <end position="709"/>
    </location>
</feature>
<dbReference type="Gene3D" id="6.10.140.1740">
    <property type="match status" value="1"/>
</dbReference>
<sequence length="1112" mass="122056">MASSALSELEPQPAPNPDAQNTVNDFLDYCEYFPSELLRSLRLIGDLDNTYLDATQTIHELAKTYGRLPEIPANERPDPIALRKKIAATLEKAISCRESTYAEATRLYEVAERHTHRLAIIKRKLQALPQPPSRDPTPVPVSPQATRPLPRSYDKAPRLHIHFDSGRHTASSTARPRDRGRKSAAPLSRRPQIHSPSSSDAESDVGRPKHPKSSRARTPGRVGTNVHSSIAGISTSNALARLSPPPPGAKPGSRFAPWFELTEYEMAVLRKQMKKNAIWRPSDTMIRRELEKKGRGYGCYNQEKARCEAAGEVILNEPLDAPSPLKPATPKAATPPPADIPTDAAEEENEDTTTVNIGMKLNEAKEAKKVKRESQRVQAMRDAQQLEDVTRKIKEAAESLKELDFGADNVASITPVTQRKKSVTRSSNKRKRDTSPSLAAETPTATTREPSLASQDSGSKPPERKRPLQSTALASPGMLSPVILSPVAPLRVVDAPDAASNESSKTTTVQVPLAPAGPSTPKLVAKPVSKAPSRHATPALPSPTEIKKSLIVPAPTPSTATAASSRPRRESVAPKTASPPLHAQPPSRTAKRQKTLTPGPEPAQTPVHATRPRSARGHVPTPKAQSEEPKPNDAGRPTRELRRHSIFSQSAIAAPTRMSTRKKPPPKGDITLSADGQKTVTNVKRAQGSKNSQKKKGEEEPGPTEAEPDEEKYCICDDVSWGEMISCDNNCEKEWFHLSCVNLKKTEIPSRRGSWYCPECRLQLGTDQYGNRIVAPSLPGRRGNRHNLPPDVEALFTKQPPIKDVLELALGSQGTYFISYRDHDGQVFCRHYNLPNPLTEYLYHSHPHVIRDLSTLSITIGPYESYYAHDKSSASWSNLPPTLEKAILGRLDSQDAWKTTWKENGREAPSFVSLGDDGSYFMRTVGGGGSWDLKSKADGMVGTNKFLNDSANFQGIAGLYLFPNYAQSYVLLLTSGKAFSNLPEHTWPDYNKMAPSLPSFVQTQAPIPPVPQPRVQQPVPHPQIQPQLQMQPQFQQPRNPGCCPLGATMQPHNCCPQTPQYTSPFPPPYNNPAPTSFYSPNAWAPRPVFQNGQVSGIMNQQNPGAPQQQRFA</sequence>
<name>A0A6A6XM18_9PLEO</name>
<feature type="compositionally biased region" description="Basic residues" evidence="11">
    <location>
        <begin position="418"/>
        <end position="432"/>
    </location>
</feature>
<evidence type="ECO:0000256" key="11">
    <source>
        <dbReference type="SAM" id="MobiDB-lite"/>
    </source>
</evidence>
<gene>
    <name evidence="13" type="ORF">K505DRAFT_235912</name>
</gene>
<keyword evidence="14" id="KW-1185">Reference proteome</keyword>
<feature type="compositionally biased region" description="Polar residues" evidence="11">
    <location>
        <begin position="500"/>
        <end position="510"/>
    </location>
</feature>
<feature type="region of interest" description="Disordered" evidence="11">
    <location>
        <begin position="125"/>
        <end position="227"/>
    </location>
</feature>
<feature type="region of interest" description="Disordered" evidence="11">
    <location>
        <begin position="400"/>
        <end position="480"/>
    </location>
</feature>
<evidence type="ECO:0000256" key="8">
    <source>
        <dbReference type="PIRSR" id="PIRSR628651-51"/>
    </source>
</evidence>
<evidence type="ECO:0000256" key="10">
    <source>
        <dbReference type="RuleBase" id="RU361213"/>
    </source>
</evidence>
<feature type="region of interest" description="Disordered" evidence="11">
    <location>
        <begin position="319"/>
        <end position="355"/>
    </location>
</feature>
<evidence type="ECO:0000256" key="2">
    <source>
        <dbReference type="ARBA" id="ARBA00010210"/>
    </source>
</evidence>
<feature type="compositionally biased region" description="Basic and acidic residues" evidence="11">
    <location>
        <begin position="152"/>
        <end position="167"/>
    </location>
</feature>
<evidence type="ECO:0000256" key="7">
    <source>
        <dbReference type="PIRSR" id="PIRSR628651-50"/>
    </source>
</evidence>
<feature type="binding site" evidence="8">
    <location>
        <position position="731"/>
    </location>
    <ligand>
        <name>Zn(2+)</name>
        <dbReference type="ChEBI" id="CHEBI:29105"/>
        <label>2</label>
    </ligand>
</feature>
<evidence type="ECO:0000256" key="6">
    <source>
        <dbReference type="ARBA" id="ARBA00023242"/>
    </source>
</evidence>
<organism evidence="13 14">
    <name type="scientific">Melanomma pulvis-pyrius CBS 109.77</name>
    <dbReference type="NCBI Taxonomy" id="1314802"/>
    <lineage>
        <taxon>Eukaryota</taxon>
        <taxon>Fungi</taxon>
        <taxon>Dikarya</taxon>
        <taxon>Ascomycota</taxon>
        <taxon>Pezizomycotina</taxon>
        <taxon>Dothideomycetes</taxon>
        <taxon>Pleosporomycetidae</taxon>
        <taxon>Pleosporales</taxon>
        <taxon>Melanommataceae</taxon>
        <taxon>Melanomma</taxon>
    </lineage>
</organism>
<dbReference type="OrthoDB" id="5411773at2759"/>
<feature type="site" description="Histone H3K4me3 binding" evidence="7">
    <location>
        <position position="724"/>
    </location>
</feature>
<proteinExistence type="inferred from homology"/>
<feature type="binding site" evidence="8">
    <location>
        <position position="737"/>
    </location>
    <ligand>
        <name>Zn(2+)</name>
        <dbReference type="ChEBI" id="CHEBI:29105"/>
        <label>1</label>
    </ligand>
</feature>
<keyword evidence="4 9" id="KW-0863">Zinc-finger</keyword>
<feature type="compositionally biased region" description="Polar residues" evidence="11">
    <location>
        <begin position="674"/>
        <end position="691"/>
    </location>
</feature>
<feature type="binding site" evidence="8">
    <location>
        <position position="757"/>
    </location>
    <ligand>
        <name>Zn(2+)</name>
        <dbReference type="ChEBI" id="CHEBI:29105"/>
        <label>2</label>
    </ligand>
</feature>
<dbReference type="GO" id="GO:0000123">
    <property type="term" value="C:histone acetyltransferase complex"/>
    <property type="evidence" value="ECO:0007669"/>
    <property type="project" value="TreeGrafter"/>
</dbReference>
<feature type="binding site" evidence="8">
    <location>
        <position position="716"/>
    </location>
    <ligand>
        <name>Zn(2+)</name>
        <dbReference type="ChEBI" id="CHEBI:29105"/>
        <label>1</label>
    </ligand>
</feature>
<feature type="binding site" evidence="8">
    <location>
        <position position="740"/>
    </location>
    <ligand>
        <name>Zn(2+)</name>
        <dbReference type="ChEBI" id="CHEBI:29105"/>
        <label>1</label>
    </ligand>
</feature>
<dbReference type="PANTHER" id="PTHR10333">
    <property type="entry name" value="INHIBITOR OF GROWTH PROTEIN"/>
    <property type="match status" value="1"/>
</dbReference>
<dbReference type="PROSITE" id="PS50016">
    <property type="entry name" value="ZF_PHD_2"/>
    <property type="match status" value="1"/>
</dbReference>
<dbReference type="InterPro" id="IPR024610">
    <property type="entry name" value="ING_N_histone-binding"/>
</dbReference>
<dbReference type="InterPro" id="IPR028651">
    <property type="entry name" value="ING_fam"/>
</dbReference>
<accession>A0A6A6XM18</accession>